<feature type="region of interest" description="Disordered" evidence="1">
    <location>
        <begin position="112"/>
        <end position="136"/>
    </location>
</feature>
<dbReference type="GO" id="GO:0009712">
    <property type="term" value="P:catechol-containing compound metabolic process"/>
    <property type="evidence" value="ECO:0007669"/>
    <property type="project" value="InterPro"/>
</dbReference>
<evidence type="ECO:0000256" key="1">
    <source>
        <dbReference type="SAM" id="MobiDB-lite"/>
    </source>
</evidence>
<evidence type="ECO:0000259" key="2">
    <source>
        <dbReference type="Pfam" id="PF04444"/>
    </source>
</evidence>
<gene>
    <name evidence="3" type="ORF">AB5J52_42655</name>
</gene>
<feature type="domain" description="Catechol dioxygenase N-terminal" evidence="2">
    <location>
        <begin position="21"/>
        <end position="75"/>
    </location>
</feature>
<reference evidence="3" key="1">
    <citation type="submission" date="2024-07" db="EMBL/GenBank/DDBJ databases">
        <authorList>
            <person name="Yu S.T."/>
        </authorList>
    </citation>
    <scope>NUCLEOTIDE SEQUENCE</scope>
    <source>
        <strain evidence="3">R39</strain>
    </source>
</reference>
<name>A0AB39R1G1_9ACTN</name>
<keyword evidence="3" id="KW-0560">Oxidoreductase</keyword>
<dbReference type="InterPro" id="IPR015889">
    <property type="entry name" value="Intradiol_dOase_core"/>
</dbReference>
<dbReference type="Gene3D" id="2.60.130.10">
    <property type="entry name" value="Aromatic compound dioxygenase"/>
    <property type="match status" value="1"/>
</dbReference>
<sequence length="147" mass="15655">MTTEDAVTAAAVDSLRGTGGPRLRDPLAALIRHRRVVPRETRPARRERAAAITLLPLTGQTRTDTRQEFVLLSDGSVGAPLKGTGRHACRPGGARPDSGAVLAVRASLVKESPVKDFTPTDDPAPAGEHGVPEPFPHARFDLVLERS</sequence>
<dbReference type="GO" id="GO:0005506">
    <property type="term" value="F:iron ion binding"/>
    <property type="evidence" value="ECO:0007669"/>
    <property type="project" value="InterPro"/>
</dbReference>
<proteinExistence type="predicted"/>
<protein>
    <submittedName>
        <fullName evidence="3">Dioxygenase</fullName>
    </submittedName>
</protein>
<dbReference type="Pfam" id="PF04444">
    <property type="entry name" value="Dioxygenase_N"/>
    <property type="match status" value="1"/>
</dbReference>
<organism evidence="3">
    <name type="scientific">Streptomyces sp. R39</name>
    <dbReference type="NCBI Taxonomy" id="3238631"/>
    <lineage>
        <taxon>Bacteria</taxon>
        <taxon>Bacillati</taxon>
        <taxon>Actinomycetota</taxon>
        <taxon>Actinomycetes</taxon>
        <taxon>Kitasatosporales</taxon>
        <taxon>Streptomycetaceae</taxon>
        <taxon>Streptomyces</taxon>
    </lineage>
</organism>
<dbReference type="RefSeq" id="WP_369227214.1">
    <property type="nucleotide sequence ID" value="NZ_CP163441.1"/>
</dbReference>
<accession>A0AB39R1G1</accession>
<dbReference type="GO" id="GO:0018576">
    <property type="term" value="F:catechol 1,2-dioxygenase activity"/>
    <property type="evidence" value="ECO:0007669"/>
    <property type="project" value="InterPro"/>
</dbReference>
<dbReference type="EMBL" id="CP163441">
    <property type="protein sequence ID" value="XDQ48423.1"/>
    <property type="molecule type" value="Genomic_DNA"/>
</dbReference>
<dbReference type="AlphaFoldDB" id="A0AB39R1G1"/>
<dbReference type="InterPro" id="IPR007535">
    <property type="entry name" value="Catechol_dOase_N"/>
</dbReference>
<dbReference type="SUPFAM" id="SSF49482">
    <property type="entry name" value="Aromatic compound dioxygenase"/>
    <property type="match status" value="1"/>
</dbReference>
<evidence type="ECO:0000313" key="3">
    <source>
        <dbReference type="EMBL" id="XDQ48423.1"/>
    </source>
</evidence>
<keyword evidence="3" id="KW-0223">Dioxygenase</keyword>